<dbReference type="EMBL" id="AP028907">
    <property type="protein sequence ID" value="BES81789.1"/>
    <property type="molecule type" value="Genomic_DNA"/>
</dbReference>
<name>A0ABM8IW50_9CREN</name>
<keyword evidence="3" id="KW-1185">Reference proteome</keyword>
<evidence type="ECO:0000313" key="3">
    <source>
        <dbReference type="Proteomes" id="UP001341135"/>
    </source>
</evidence>
<sequence>MRLSSHAVISILSFARSRGNSYPERDSYRTTQYFYPGGYALRRPRKGPGQTGRKTTGGAGVF</sequence>
<proteinExistence type="predicted"/>
<accession>A0ABM8IW50</accession>
<feature type="region of interest" description="Disordered" evidence="1">
    <location>
        <begin position="39"/>
        <end position="62"/>
    </location>
</feature>
<dbReference type="Proteomes" id="UP001341135">
    <property type="component" value="Chromosome"/>
</dbReference>
<protein>
    <recommendedName>
        <fullName evidence="4">Secreted protein</fullName>
    </recommendedName>
</protein>
<evidence type="ECO:0008006" key="4">
    <source>
        <dbReference type="Google" id="ProtNLM"/>
    </source>
</evidence>
<evidence type="ECO:0000256" key="1">
    <source>
        <dbReference type="SAM" id="MobiDB-lite"/>
    </source>
</evidence>
<reference evidence="2 3" key="1">
    <citation type="submission" date="2023-09" db="EMBL/GenBank/DDBJ databases">
        <title>Pyrofollis japonicus gen. nov. sp. nov., a novel member of the family Pyrodictiaceae isolated from the Iheya North hydrothermal field.</title>
        <authorList>
            <person name="Miyazaki U."/>
            <person name="Sanari M."/>
            <person name="Tame A."/>
            <person name="Kitajima M."/>
            <person name="Okamoto A."/>
            <person name="Sawayama S."/>
            <person name="Miyazaki J."/>
            <person name="Takai K."/>
            <person name="Nakagawa S."/>
        </authorList>
    </citation>
    <scope>NUCLEOTIDE SEQUENCE [LARGE SCALE GENOMIC DNA]</scope>
    <source>
        <strain evidence="2 3">AV2</strain>
    </source>
</reference>
<organism evidence="2 3">
    <name type="scientific">Pyrodictium abyssi</name>
    <dbReference type="NCBI Taxonomy" id="54256"/>
    <lineage>
        <taxon>Archaea</taxon>
        <taxon>Thermoproteota</taxon>
        <taxon>Thermoprotei</taxon>
        <taxon>Desulfurococcales</taxon>
        <taxon>Pyrodictiaceae</taxon>
        <taxon>Pyrodictium</taxon>
    </lineage>
</organism>
<evidence type="ECO:0000313" key="2">
    <source>
        <dbReference type="EMBL" id="BES81789.1"/>
    </source>
</evidence>
<gene>
    <name evidence="2" type="ORF">PABY_13560</name>
</gene>